<accession>A0A2H0V535</accession>
<name>A0A2H0V535_9BACT</name>
<evidence type="ECO:0000313" key="1">
    <source>
        <dbReference type="EMBL" id="PIR94224.1"/>
    </source>
</evidence>
<reference evidence="2" key="1">
    <citation type="submission" date="2017-09" db="EMBL/GenBank/DDBJ databases">
        <title>Depth-based differentiation of microbial function through sediment-hosted aquifers and enrichment of novel symbionts in the deep terrestrial subsurface.</title>
        <authorList>
            <person name="Probst A.J."/>
            <person name="Ladd B."/>
            <person name="Jarett J.K."/>
            <person name="Geller-Mcgrath D.E."/>
            <person name="Sieber C.M.K."/>
            <person name="Emerson J.B."/>
            <person name="Anantharaman K."/>
            <person name="Thomas B.C."/>
            <person name="Malmstrom R."/>
            <person name="Stieglmeier M."/>
            <person name="Klingl A."/>
            <person name="Woyke T."/>
            <person name="Ryan C.M."/>
            <person name="Banfield J.F."/>
        </authorList>
    </citation>
    <scope>NUCLEOTIDE SEQUENCE [LARGE SCALE GENOMIC DNA]</scope>
</reference>
<protein>
    <submittedName>
        <fullName evidence="1">Uncharacterized protein</fullName>
    </submittedName>
</protein>
<organism evidence="1 2">
    <name type="scientific">Candidatus Falkowbacteria bacterium CG10_big_fil_rev_8_21_14_0_10_39_11</name>
    <dbReference type="NCBI Taxonomy" id="1974565"/>
    <lineage>
        <taxon>Bacteria</taxon>
        <taxon>Candidatus Falkowiibacteriota</taxon>
    </lineage>
</organism>
<comment type="caution">
    <text evidence="1">The sequence shown here is derived from an EMBL/GenBank/DDBJ whole genome shotgun (WGS) entry which is preliminary data.</text>
</comment>
<gene>
    <name evidence="1" type="ORF">COT97_02575</name>
</gene>
<dbReference type="AlphaFoldDB" id="A0A2H0V535"/>
<dbReference type="EMBL" id="PFAP01000013">
    <property type="protein sequence ID" value="PIR94224.1"/>
    <property type="molecule type" value="Genomic_DNA"/>
</dbReference>
<evidence type="ECO:0000313" key="2">
    <source>
        <dbReference type="Proteomes" id="UP000229901"/>
    </source>
</evidence>
<proteinExistence type="predicted"/>
<sequence>MITRPEKAAQINDNTKYFVDCVYQVIVRYLAIYWHLQSREIKLDREYDYLDVLGHKGKPLKVFLNQVSLNKARLELERRFRQGCWGNVTIQIVAISSKRFKLSIMLAADEHDFYQSEKLIRKFGPSQAARPVYNARSFSNVLQGIINQHLNLHWHDDLDSIEFFEVMTY</sequence>
<dbReference type="Proteomes" id="UP000229901">
    <property type="component" value="Unassembled WGS sequence"/>
</dbReference>